<feature type="coiled-coil region" evidence="5">
    <location>
        <begin position="469"/>
        <end position="496"/>
    </location>
</feature>
<dbReference type="InterPro" id="IPR004089">
    <property type="entry name" value="MCPsignal_dom"/>
</dbReference>
<keyword evidence="2" id="KW-0488">Methylation</keyword>
<dbReference type="Pfam" id="PF00672">
    <property type="entry name" value="HAMP"/>
    <property type="match status" value="1"/>
</dbReference>
<dbReference type="Gene3D" id="1.10.287.950">
    <property type="entry name" value="Methyl-accepting chemotaxis protein"/>
    <property type="match status" value="1"/>
</dbReference>
<organism evidence="10 11">
    <name type="scientific">Massilia cellulosiltytica</name>
    <dbReference type="NCBI Taxonomy" id="2683234"/>
    <lineage>
        <taxon>Bacteria</taxon>
        <taxon>Pseudomonadati</taxon>
        <taxon>Pseudomonadota</taxon>
        <taxon>Betaproteobacteria</taxon>
        <taxon>Burkholderiales</taxon>
        <taxon>Oxalobacteraceae</taxon>
        <taxon>Telluria group</taxon>
        <taxon>Massilia</taxon>
    </lineage>
</organism>
<dbReference type="GO" id="GO:0006935">
    <property type="term" value="P:chemotaxis"/>
    <property type="evidence" value="ECO:0007669"/>
    <property type="project" value="InterPro"/>
</dbReference>
<dbReference type="GO" id="GO:0004888">
    <property type="term" value="F:transmembrane signaling receptor activity"/>
    <property type="evidence" value="ECO:0007669"/>
    <property type="project" value="InterPro"/>
</dbReference>
<evidence type="ECO:0000259" key="8">
    <source>
        <dbReference type="PROSITE" id="PS50111"/>
    </source>
</evidence>
<feature type="transmembrane region" description="Helical" evidence="7">
    <location>
        <begin position="12"/>
        <end position="34"/>
    </location>
</feature>
<protein>
    <submittedName>
        <fullName evidence="10">HAMP domain-containing protein</fullName>
    </submittedName>
</protein>
<dbReference type="InterPro" id="IPR003660">
    <property type="entry name" value="HAMP_dom"/>
</dbReference>
<keyword evidence="4" id="KW-0807">Transducer</keyword>
<dbReference type="InterPro" id="IPR051310">
    <property type="entry name" value="MCP_chemotaxis"/>
</dbReference>
<dbReference type="GO" id="GO:0005886">
    <property type="term" value="C:plasma membrane"/>
    <property type="evidence" value="ECO:0007669"/>
    <property type="project" value="TreeGrafter"/>
</dbReference>
<evidence type="ECO:0000259" key="9">
    <source>
        <dbReference type="PROSITE" id="PS50885"/>
    </source>
</evidence>
<feature type="region of interest" description="Disordered" evidence="6">
    <location>
        <begin position="521"/>
        <end position="561"/>
    </location>
</feature>
<accession>A0A7X3KAD0</accession>
<evidence type="ECO:0000256" key="5">
    <source>
        <dbReference type="SAM" id="Coils"/>
    </source>
</evidence>
<evidence type="ECO:0000256" key="7">
    <source>
        <dbReference type="SAM" id="Phobius"/>
    </source>
</evidence>
<dbReference type="RefSeq" id="WP_056126386.1">
    <property type="nucleotide sequence ID" value="NZ_WSES01000010.1"/>
</dbReference>
<evidence type="ECO:0000313" key="10">
    <source>
        <dbReference type="EMBL" id="MVW63933.1"/>
    </source>
</evidence>
<dbReference type="SMART" id="SM00304">
    <property type="entry name" value="HAMP"/>
    <property type="match status" value="1"/>
</dbReference>
<evidence type="ECO:0000313" key="11">
    <source>
        <dbReference type="Proteomes" id="UP000443353"/>
    </source>
</evidence>
<sequence length="561" mass="59081">MNIRNLKIGTRLALGFGFLCVALVFMVGQGTIMLGRVNDGTDEIVNKRLPRMELTARMLSDVNDIAIALRNMMLDDSADDRAKQVASITAMRKDLDSLLVQLDGLLRAPRSRTLLAQEVELNAKYTQGQIDLIRLIESGDDAGARAYLKTKLRPILADYKAVIGAQIQVQAGLAHDTAKEAQTMYANTRTLMIVLGAVMLAIACALAWWISASITRPLRRALDVATAVAGGDLTTRVDVDSTCEVGQLLGTLKRMNENLVATVGTVRGGTDAIALASGEVAAGNRDLSARTEQQASALEETASSMEELTSTVKQNADNARQANTLAATASTVAAKGGDVIEQVVDTMTQIHTSSSRIVDIIGVIDGIAFQTNILALNAAVEAARAGEQGRGFAVVAGEVRNLAQRSAAAAREIKALIDDSTSKVDTGSSLVREAGSTMGEIVDSVRRVADILTEITAASQEQSAGIEQINQAITQMDDVTQQNAALVEQAAAASQAMQDQAARLAEAVAVFRLDGGAPAAAPTHAMTPAPAPRLSKPVAKAPARPQSTAAKVGAESDWEEF</sequence>
<dbReference type="PROSITE" id="PS50111">
    <property type="entry name" value="CHEMOTAXIS_TRANSDUC_2"/>
    <property type="match status" value="1"/>
</dbReference>
<comment type="subcellular location">
    <subcellularLocation>
        <location evidence="1">Membrane</location>
    </subcellularLocation>
</comment>
<dbReference type="PROSITE" id="PS50885">
    <property type="entry name" value="HAMP"/>
    <property type="match status" value="1"/>
</dbReference>
<evidence type="ECO:0000256" key="2">
    <source>
        <dbReference type="ARBA" id="ARBA00022481"/>
    </source>
</evidence>
<dbReference type="Proteomes" id="UP000443353">
    <property type="component" value="Unassembled WGS sequence"/>
</dbReference>
<dbReference type="Pfam" id="PF00015">
    <property type="entry name" value="MCPsignal"/>
    <property type="match status" value="1"/>
</dbReference>
<dbReference type="EMBL" id="WSES01000010">
    <property type="protein sequence ID" value="MVW63933.1"/>
    <property type="molecule type" value="Genomic_DNA"/>
</dbReference>
<dbReference type="SUPFAM" id="SSF58104">
    <property type="entry name" value="Methyl-accepting chemotaxis protein (MCP) signaling domain"/>
    <property type="match status" value="1"/>
</dbReference>
<dbReference type="PANTHER" id="PTHR43531">
    <property type="entry name" value="PROTEIN ICFG"/>
    <property type="match status" value="1"/>
</dbReference>
<keyword evidence="11" id="KW-1185">Reference proteome</keyword>
<keyword evidence="7" id="KW-0812">Transmembrane</keyword>
<dbReference type="InterPro" id="IPR004090">
    <property type="entry name" value="Chemotax_Me-accpt_rcpt"/>
</dbReference>
<comment type="caution">
    <text evidence="10">The sequence shown here is derived from an EMBL/GenBank/DDBJ whole genome shotgun (WGS) entry which is preliminary data.</text>
</comment>
<reference evidence="10 11" key="1">
    <citation type="submission" date="2019-12" db="EMBL/GenBank/DDBJ databases">
        <authorList>
            <person name="Li C."/>
            <person name="Zhao J."/>
        </authorList>
    </citation>
    <scope>NUCLEOTIDE SEQUENCE [LARGE SCALE GENOMIC DNA]</scope>
    <source>
        <strain evidence="10 11">NEAU-DD11</strain>
    </source>
</reference>
<dbReference type="PANTHER" id="PTHR43531:SF14">
    <property type="entry name" value="METHYL-ACCEPTING CHEMOTAXIS PROTEIN I-RELATED"/>
    <property type="match status" value="1"/>
</dbReference>
<feature type="domain" description="Methyl-accepting transducer" evidence="8">
    <location>
        <begin position="269"/>
        <end position="498"/>
    </location>
</feature>
<dbReference type="PRINTS" id="PR00260">
    <property type="entry name" value="CHEMTRNSDUCR"/>
</dbReference>
<gene>
    <name evidence="10" type="ORF">GPY61_28795</name>
</gene>
<keyword evidence="7" id="KW-0472">Membrane</keyword>
<feature type="domain" description="HAMP" evidence="9">
    <location>
        <begin position="212"/>
        <end position="264"/>
    </location>
</feature>
<comment type="similarity">
    <text evidence="3">Belongs to the methyl-accepting chemotaxis (MCP) protein family.</text>
</comment>
<name>A0A7X3KAD0_9BURK</name>
<dbReference type="CDD" id="cd06225">
    <property type="entry name" value="HAMP"/>
    <property type="match status" value="1"/>
</dbReference>
<evidence type="ECO:0000256" key="3">
    <source>
        <dbReference type="ARBA" id="ARBA00029447"/>
    </source>
</evidence>
<dbReference type="CDD" id="cd11386">
    <property type="entry name" value="MCP_signal"/>
    <property type="match status" value="1"/>
</dbReference>
<feature type="transmembrane region" description="Helical" evidence="7">
    <location>
        <begin position="191"/>
        <end position="210"/>
    </location>
</feature>
<keyword evidence="7" id="KW-1133">Transmembrane helix</keyword>
<dbReference type="CDD" id="cd19411">
    <property type="entry name" value="MCP2201-like_sensor"/>
    <property type="match status" value="1"/>
</dbReference>
<evidence type="ECO:0000256" key="4">
    <source>
        <dbReference type="PROSITE-ProRule" id="PRU00284"/>
    </source>
</evidence>
<dbReference type="SMART" id="SM00283">
    <property type="entry name" value="MA"/>
    <property type="match status" value="1"/>
</dbReference>
<dbReference type="InterPro" id="IPR024478">
    <property type="entry name" value="HlyB_4HB_MCP"/>
</dbReference>
<evidence type="ECO:0000256" key="1">
    <source>
        <dbReference type="ARBA" id="ARBA00004370"/>
    </source>
</evidence>
<dbReference type="GO" id="GO:0007165">
    <property type="term" value="P:signal transduction"/>
    <property type="evidence" value="ECO:0007669"/>
    <property type="project" value="UniProtKB-KW"/>
</dbReference>
<dbReference type="AlphaFoldDB" id="A0A7X3KAD0"/>
<proteinExistence type="inferred from homology"/>
<dbReference type="FunFam" id="1.10.287.950:FF:000001">
    <property type="entry name" value="Methyl-accepting chemotaxis sensory transducer"/>
    <property type="match status" value="1"/>
</dbReference>
<keyword evidence="5" id="KW-0175">Coiled coil</keyword>
<evidence type="ECO:0000256" key="6">
    <source>
        <dbReference type="SAM" id="MobiDB-lite"/>
    </source>
</evidence>
<dbReference type="Gene3D" id="6.10.340.10">
    <property type="match status" value="1"/>
</dbReference>
<dbReference type="Pfam" id="PF12729">
    <property type="entry name" value="4HB_MCP_1"/>
    <property type="match status" value="1"/>
</dbReference>
<dbReference type="InterPro" id="IPR047347">
    <property type="entry name" value="YvaQ-like_sensor"/>
</dbReference>